<dbReference type="InterPro" id="IPR050904">
    <property type="entry name" value="Adhesion/Biosynth-related"/>
</dbReference>
<proteinExistence type="predicted"/>
<dbReference type="SUPFAM" id="SSF82153">
    <property type="entry name" value="FAS1 domain"/>
    <property type="match status" value="2"/>
</dbReference>
<dbReference type="Proteomes" id="UP001348817">
    <property type="component" value="Chromosome"/>
</dbReference>
<feature type="signal peptide" evidence="1">
    <location>
        <begin position="1"/>
        <end position="21"/>
    </location>
</feature>
<dbReference type="InterPro" id="IPR036378">
    <property type="entry name" value="FAS1_dom_sf"/>
</dbReference>
<organism evidence="3 4">
    <name type="scientific">Fulvitalea axinellae</name>
    <dbReference type="NCBI Taxonomy" id="1182444"/>
    <lineage>
        <taxon>Bacteria</taxon>
        <taxon>Pseudomonadati</taxon>
        <taxon>Bacteroidota</taxon>
        <taxon>Cytophagia</taxon>
        <taxon>Cytophagales</taxon>
        <taxon>Persicobacteraceae</taxon>
        <taxon>Fulvitalea</taxon>
    </lineage>
</organism>
<feature type="domain" description="FAS1" evidence="2">
    <location>
        <begin position="34"/>
        <end position="170"/>
    </location>
</feature>
<dbReference type="PROSITE" id="PS50213">
    <property type="entry name" value="FAS1"/>
    <property type="match status" value="2"/>
</dbReference>
<evidence type="ECO:0000259" key="2">
    <source>
        <dbReference type="PROSITE" id="PS50213"/>
    </source>
</evidence>
<evidence type="ECO:0000313" key="3">
    <source>
        <dbReference type="EMBL" id="BDD08314.1"/>
    </source>
</evidence>
<dbReference type="PROSITE" id="PS51257">
    <property type="entry name" value="PROKAR_LIPOPROTEIN"/>
    <property type="match status" value="1"/>
</dbReference>
<dbReference type="PANTHER" id="PTHR10900">
    <property type="entry name" value="PERIOSTIN-RELATED"/>
    <property type="match status" value="1"/>
</dbReference>
<dbReference type="Gene3D" id="2.30.180.10">
    <property type="entry name" value="FAS1 domain"/>
    <property type="match status" value="2"/>
</dbReference>
<gene>
    <name evidence="3" type="ORF">FUAX_07460</name>
</gene>
<reference evidence="3 4" key="1">
    <citation type="submission" date="2021-12" db="EMBL/GenBank/DDBJ databases">
        <title>Genome sequencing of bacteria with rrn-lacking chromosome and rrn-plasmid.</title>
        <authorList>
            <person name="Anda M."/>
            <person name="Iwasaki W."/>
        </authorList>
    </citation>
    <scope>NUCLEOTIDE SEQUENCE [LARGE SCALE GENOMIC DNA]</scope>
    <source>
        <strain evidence="3 4">DSM 100852</strain>
    </source>
</reference>
<keyword evidence="4" id="KW-1185">Reference proteome</keyword>
<evidence type="ECO:0000313" key="4">
    <source>
        <dbReference type="Proteomes" id="UP001348817"/>
    </source>
</evidence>
<sequence length="492" mass="54491">MKVRKYTALLLALLWLGTSCDEDTETGFKTSDEMTMIQYLESEPEQFSRFMQLVEKSGLYGVLNATGTFTGFVPNNEAVDAYLSEQGMSVEGLEEQRARKIVGTSILTGIYNANQFSSGVLADTAFAGNFITMKFGDGGLDNILVNDLAKITKRDIECSNGFVHITDKVLSPIDVSLTEAIQNDSRTSIFAEALDATGLASVLDAGGYTAFVEPDEVFAKAGINNFAALNSLYNDTGDATDPANGLYRFVAFHFLKGKLYSSDLKTLNYETADNSMLGVDVSEGFRVNMEYNTYGELEKWAELDENAIDAQTTNGVKHLVNEVLDPLEPRPVVTTSLIMGVPEIERVRKKKGNIDFYTFFSKDIERWESEEGKYEAFYWAGQTPHPSCGPDRHGSIHFTSYLGNFHFTTDPVAKGRYRISLDFFNAPEPSFGSFDILVDGEFAKTVDPRYAHGLHDLGIFSFDGHGSHRISYRSKRPGRLSPSCVIFTPVSQ</sequence>
<accession>A0AAU9D1K0</accession>
<dbReference type="EMBL" id="AP025314">
    <property type="protein sequence ID" value="BDD08314.1"/>
    <property type="molecule type" value="Genomic_DNA"/>
</dbReference>
<feature type="chain" id="PRO_5043986775" description="FAS1 domain-containing protein" evidence="1">
    <location>
        <begin position="22"/>
        <end position="492"/>
    </location>
</feature>
<name>A0AAU9D1K0_9BACT</name>
<dbReference type="PANTHER" id="PTHR10900:SF77">
    <property type="entry name" value="FI19380P1"/>
    <property type="match status" value="1"/>
</dbReference>
<dbReference type="Pfam" id="PF02469">
    <property type="entry name" value="Fasciclin"/>
    <property type="match status" value="2"/>
</dbReference>
<protein>
    <recommendedName>
        <fullName evidence="2">FAS1 domain-containing protein</fullName>
    </recommendedName>
</protein>
<evidence type="ECO:0000256" key="1">
    <source>
        <dbReference type="SAM" id="SignalP"/>
    </source>
</evidence>
<keyword evidence="1" id="KW-0732">Signal</keyword>
<dbReference type="SMART" id="SM00554">
    <property type="entry name" value="FAS1"/>
    <property type="match status" value="2"/>
</dbReference>
<dbReference type="RefSeq" id="WP_338393582.1">
    <property type="nucleotide sequence ID" value="NZ_AP025314.1"/>
</dbReference>
<dbReference type="InterPro" id="IPR000782">
    <property type="entry name" value="FAS1_domain"/>
</dbReference>
<feature type="domain" description="FAS1" evidence="2">
    <location>
        <begin position="174"/>
        <end position="324"/>
    </location>
</feature>
<dbReference type="AlphaFoldDB" id="A0AAU9D1K0"/>
<dbReference type="KEGG" id="fax:FUAX_07460"/>